<keyword evidence="6" id="KW-1185">Reference proteome</keyword>
<protein>
    <submittedName>
        <fullName evidence="5">ABC transporter ATP-binding protein</fullName>
    </submittedName>
</protein>
<accession>A0A5Q2N0Z0</accession>
<dbReference type="InterPro" id="IPR017911">
    <property type="entry name" value="MacB-like_ATP-bd"/>
</dbReference>
<keyword evidence="3 5" id="KW-0067">ATP-binding</keyword>
<dbReference type="GO" id="GO:0005524">
    <property type="term" value="F:ATP binding"/>
    <property type="evidence" value="ECO:0007669"/>
    <property type="project" value="UniProtKB-KW"/>
</dbReference>
<evidence type="ECO:0000256" key="1">
    <source>
        <dbReference type="ARBA" id="ARBA00022448"/>
    </source>
</evidence>
<evidence type="ECO:0000256" key="3">
    <source>
        <dbReference type="ARBA" id="ARBA00022840"/>
    </source>
</evidence>
<dbReference type="Proteomes" id="UP000366051">
    <property type="component" value="Chromosome"/>
</dbReference>
<keyword evidence="2" id="KW-0547">Nucleotide-binding</keyword>
<dbReference type="CDD" id="cd03255">
    <property type="entry name" value="ABC_MJ0796_LolCDE_FtsE"/>
    <property type="match status" value="1"/>
</dbReference>
<dbReference type="GO" id="GO:0005886">
    <property type="term" value="C:plasma membrane"/>
    <property type="evidence" value="ECO:0007669"/>
    <property type="project" value="TreeGrafter"/>
</dbReference>
<dbReference type="PANTHER" id="PTHR24220:SF86">
    <property type="entry name" value="ABC TRANSPORTER ABCH.1"/>
    <property type="match status" value="1"/>
</dbReference>
<dbReference type="InterPro" id="IPR003593">
    <property type="entry name" value="AAA+_ATPase"/>
</dbReference>
<name>A0A5Q2N0Z0_9FIRM</name>
<organism evidence="5 6">
    <name type="scientific">Heliorestis convoluta</name>
    <dbReference type="NCBI Taxonomy" id="356322"/>
    <lineage>
        <taxon>Bacteria</taxon>
        <taxon>Bacillati</taxon>
        <taxon>Bacillota</taxon>
        <taxon>Clostridia</taxon>
        <taxon>Eubacteriales</taxon>
        <taxon>Heliobacteriaceae</taxon>
        <taxon>Heliorestis</taxon>
    </lineage>
</organism>
<dbReference type="AlphaFoldDB" id="A0A5Q2N0Z0"/>
<keyword evidence="1" id="KW-0813">Transport</keyword>
<dbReference type="InterPro" id="IPR015854">
    <property type="entry name" value="ABC_transpr_LolD-like"/>
</dbReference>
<dbReference type="KEGG" id="hcv:FTV88_1306"/>
<dbReference type="OrthoDB" id="9802264at2"/>
<dbReference type="SMART" id="SM00382">
    <property type="entry name" value="AAA"/>
    <property type="match status" value="1"/>
</dbReference>
<dbReference type="SUPFAM" id="SSF52540">
    <property type="entry name" value="P-loop containing nucleoside triphosphate hydrolases"/>
    <property type="match status" value="1"/>
</dbReference>
<dbReference type="GO" id="GO:0098796">
    <property type="term" value="C:membrane protein complex"/>
    <property type="evidence" value="ECO:0007669"/>
    <property type="project" value="UniProtKB-ARBA"/>
</dbReference>
<proteinExistence type="predicted"/>
<dbReference type="EMBL" id="CP045875">
    <property type="protein sequence ID" value="QGG47453.1"/>
    <property type="molecule type" value="Genomic_DNA"/>
</dbReference>
<gene>
    <name evidence="5" type="ORF">FTV88_1306</name>
</gene>
<feature type="domain" description="ABC transporter" evidence="4">
    <location>
        <begin position="4"/>
        <end position="230"/>
    </location>
</feature>
<dbReference type="InterPro" id="IPR003439">
    <property type="entry name" value="ABC_transporter-like_ATP-bd"/>
</dbReference>
<dbReference type="FunFam" id="3.40.50.300:FF:000032">
    <property type="entry name" value="Export ABC transporter ATP-binding protein"/>
    <property type="match status" value="1"/>
</dbReference>
<dbReference type="PANTHER" id="PTHR24220">
    <property type="entry name" value="IMPORT ATP-BINDING PROTEIN"/>
    <property type="match status" value="1"/>
</dbReference>
<dbReference type="Pfam" id="PF00005">
    <property type="entry name" value="ABC_tran"/>
    <property type="match status" value="1"/>
</dbReference>
<evidence type="ECO:0000313" key="5">
    <source>
        <dbReference type="EMBL" id="QGG47453.1"/>
    </source>
</evidence>
<dbReference type="GO" id="GO:0016887">
    <property type="term" value="F:ATP hydrolysis activity"/>
    <property type="evidence" value="ECO:0007669"/>
    <property type="project" value="InterPro"/>
</dbReference>
<dbReference type="InterPro" id="IPR027417">
    <property type="entry name" value="P-loop_NTPase"/>
</dbReference>
<dbReference type="RefSeq" id="WP_153724822.1">
    <property type="nucleotide sequence ID" value="NZ_CP045875.1"/>
</dbReference>
<evidence type="ECO:0000256" key="2">
    <source>
        <dbReference type="ARBA" id="ARBA00022741"/>
    </source>
</evidence>
<dbReference type="Gene3D" id="3.40.50.300">
    <property type="entry name" value="P-loop containing nucleotide triphosphate hydrolases"/>
    <property type="match status" value="1"/>
</dbReference>
<evidence type="ECO:0000259" key="4">
    <source>
        <dbReference type="PROSITE" id="PS50893"/>
    </source>
</evidence>
<reference evidence="6" key="1">
    <citation type="submission" date="2019-11" db="EMBL/GenBank/DDBJ databases">
        <title>Genome sequence of Heliorestis convoluta strain HH, an alkaliphilic and minimalistic phototrophic bacterium from a soda lake in Egypt.</title>
        <authorList>
            <person name="Dewey E.D."/>
            <person name="Stokes L.M."/>
            <person name="Burchell B.M."/>
            <person name="Shaffer K.N."/>
            <person name="Huntington A.M."/>
            <person name="Baker J.M."/>
            <person name="Nadendla S."/>
            <person name="Giglio M.G."/>
            <person name="Touchman J.W."/>
            <person name="Blankenship R.E."/>
            <person name="Madigan M.T."/>
            <person name="Sattley W.M."/>
        </authorList>
    </citation>
    <scope>NUCLEOTIDE SEQUENCE [LARGE SCALE GENOMIC DNA]</scope>
    <source>
        <strain evidence="6">HH</strain>
    </source>
</reference>
<evidence type="ECO:0000313" key="6">
    <source>
        <dbReference type="Proteomes" id="UP000366051"/>
    </source>
</evidence>
<sequence>MSLIVAQQLSHTYGQGERAYKALKQIDLTIAAGEFVALVGPSGSGKSTLLSILGALTQPTTGTLRIDGIDVVALNDEERARFRREYVGFVFQQFHLMPYLTALENVMLPLVMTSMPKKEQKEKAQMALEKVGLAEKGHRLPEQLSGGEQERVAIARAIVNEPPLLLADEPTGALDVANGDRVMALLTDLNQEGHTVVMVTHNQAYEPLAHRVIPLQDGAIVLAKQRPGEGS</sequence>
<dbReference type="PROSITE" id="PS50893">
    <property type="entry name" value="ABC_TRANSPORTER_2"/>
    <property type="match status" value="1"/>
</dbReference>
<dbReference type="GO" id="GO:0022857">
    <property type="term" value="F:transmembrane transporter activity"/>
    <property type="evidence" value="ECO:0007669"/>
    <property type="project" value="TreeGrafter"/>
</dbReference>